<name>A0ACB5S9Z3_9PEZI</name>
<evidence type="ECO:0000313" key="1">
    <source>
        <dbReference type="EMBL" id="GME29206.1"/>
    </source>
</evidence>
<sequence length="224" mass="23454">MPPATPTPSPLTLAHWRCCLCHTTNPLTRPSHLPATTTPLNPALCALCHNAPCAHCTLSAPPPHPASPRPHPARRGFLCRHCGAATLIAPARWRLDHAARALAGDPARPAPGGWGNGLVPFERRRGRACRVAELLVARCGAPACGRAISDECLGFDVPGVEEEETQGEGVVRATAGWVAEVVGGGAAWDWGRFWRDRNMGWVAGAVFFGVCLAGSGGGAEGFVA</sequence>
<dbReference type="EMBL" id="BSXG01000057">
    <property type="protein sequence ID" value="GME29206.1"/>
    <property type="molecule type" value="Genomic_DNA"/>
</dbReference>
<organism evidence="1 2">
    <name type="scientific">Neofusicoccum parvum</name>
    <dbReference type="NCBI Taxonomy" id="310453"/>
    <lineage>
        <taxon>Eukaryota</taxon>
        <taxon>Fungi</taxon>
        <taxon>Dikarya</taxon>
        <taxon>Ascomycota</taxon>
        <taxon>Pezizomycotina</taxon>
        <taxon>Dothideomycetes</taxon>
        <taxon>Dothideomycetes incertae sedis</taxon>
        <taxon>Botryosphaeriales</taxon>
        <taxon>Botryosphaeriaceae</taxon>
        <taxon>Neofusicoccum</taxon>
    </lineage>
</organism>
<accession>A0ACB5S9Z3</accession>
<keyword evidence="2" id="KW-1185">Reference proteome</keyword>
<comment type="caution">
    <text evidence="1">The sequence shown here is derived from an EMBL/GenBank/DDBJ whole genome shotgun (WGS) entry which is preliminary data.</text>
</comment>
<protein>
    <submittedName>
        <fullName evidence="1">Uncharacterized protein</fullName>
    </submittedName>
</protein>
<evidence type="ECO:0000313" key="2">
    <source>
        <dbReference type="Proteomes" id="UP001165186"/>
    </source>
</evidence>
<proteinExistence type="predicted"/>
<dbReference type="Proteomes" id="UP001165186">
    <property type="component" value="Unassembled WGS sequence"/>
</dbReference>
<reference evidence="1" key="1">
    <citation type="submission" date="2024-09" db="EMBL/GenBank/DDBJ databases">
        <title>Draft Genome Sequences of Neofusicoccum parvum.</title>
        <authorList>
            <person name="Ashida A."/>
            <person name="Camagna M."/>
            <person name="Tanaka A."/>
            <person name="Takemoto D."/>
        </authorList>
    </citation>
    <scope>NUCLEOTIDE SEQUENCE</scope>
    <source>
        <strain evidence="1">PPO83</strain>
    </source>
</reference>
<gene>
    <name evidence="1" type="primary">g3789</name>
    <name evidence="1" type="ORF">NpPPO83_00003789</name>
</gene>